<feature type="transmembrane region" description="Helical" evidence="1">
    <location>
        <begin position="286"/>
        <end position="319"/>
    </location>
</feature>
<accession>A0A172WHJ8</accession>
<organism evidence="2 3">
    <name type="scientific">Thermococcus piezophilus</name>
    <dbReference type="NCBI Taxonomy" id="1712654"/>
    <lineage>
        <taxon>Archaea</taxon>
        <taxon>Methanobacteriati</taxon>
        <taxon>Methanobacteriota</taxon>
        <taxon>Thermococci</taxon>
        <taxon>Thermococcales</taxon>
        <taxon>Thermococcaceae</taxon>
        <taxon>Thermococcus</taxon>
    </lineage>
</organism>
<dbReference type="KEGG" id="tpie:A7C91_06840"/>
<dbReference type="InterPro" id="IPR002760">
    <property type="entry name" value="O_anti_polymase"/>
</dbReference>
<dbReference type="STRING" id="1712654.A7C91_06840"/>
<feature type="transmembrane region" description="Helical" evidence="1">
    <location>
        <begin position="6"/>
        <end position="38"/>
    </location>
</feature>
<dbReference type="AlphaFoldDB" id="A0A172WHJ8"/>
<feature type="transmembrane region" description="Helical" evidence="1">
    <location>
        <begin position="254"/>
        <end position="274"/>
    </location>
</feature>
<dbReference type="EMBL" id="CP015520">
    <property type="protein sequence ID" value="ANF22918.1"/>
    <property type="molecule type" value="Genomic_DNA"/>
</dbReference>
<evidence type="ECO:0000313" key="2">
    <source>
        <dbReference type="EMBL" id="ANF22918.1"/>
    </source>
</evidence>
<keyword evidence="1" id="KW-0472">Membrane</keyword>
<evidence type="ECO:0008006" key="4">
    <source>
        <dbReference type="Google" id="ProtNLM"/>
    </source>
</evidence>
<protein>
    <recommendedName>
        <fullName evidence="4">Oligosaccharide repeat unit polymerase</fullName>
    </recommendedName>
</protein>
<dbReference type="RefSeq" id="WP_068666074.1">
    <property type="nucleotide sequence ID" value="NZ_CP015520.1"/>
</dbReference>
<name>A0A172WHJ8_9EURY</name>
<keyword evidence="1" id="KW-1133">Transmembrane helix</keyword>
<dbReference type="Proteomes" id="UP000076969">
    <property type="component" value="Chromosome"/>
</dbReference>
<dbReference type="OrthoDB" id="82276at2157"/>
<dbReference type="GeneID" id="28495896"/>
<reference evidence="3" key="1">
    <citation type="journal article" date="2016" name="Syst. Appl. Microbiol.">
        <title>Thermococcus piezophilus sp. nov., a novel hyperthermophilic and piezophilic archaeon with a broad pressure range for growth, isolated from a deepest hydrothermal vent at the Mid-Cayman Rise.</title>
        <authorList>
            <person name="Dalmasso C."/>
            <person name="Oger P."/>
            <person name="Selva G."/>
            <person name="Courtine D."/>
            <person name="L'Haridon S."/>
            <person name="Garlaschelli A."/>
            <person name="Roussel E."/>
            <person name="Miyazaki J."/>
            <person name="Reveillaud J."/>
            <person name="Jebbar M."/>
            <person name="Takai K."/>
            <person name="Maignien L."/>
            <person name="Alain K."/>
        </authorList>
    </citation>
    <scope>NUCLEOTIDE SEQUENCE [LARGE SCALE GENOMIC DNA]</scope>
    <source>
        <strain evidence="3">CDGS</strain>
    </source>
</reference>
<feature type="transmembrane region" description="Helical" evidence="1">
    <location>
        <begin position="96"/>
        <end position="113"/>
    </location>
</feature>
<keyword evidence="1" id="KW-0812">Transmembrane</keyword>
<feature type="transmembrane region" description="Helical" evidence="1">
    <location>
        <begin position="120"/>
        <end position="146"/>
    </location>
</feature>
<evidence type="ECO:0000313" key="3">
    <source>
        <dbReference type="Proteomes" id="UP000076969"/>
    </source>
</evidence>
<evidence type="ECO:0000256" key="1">
    <source>
        <dbReference type="SAM" id="Phobius"/>
    </source>
</evidence>
<feature type="transmembrane region" description="Helical" evidence="1">
    <location>
        <begin position="158"/>
        <end position="178"/>
    </location>
</feature>
<keyword evidence="3" id="KW-1185">Reference proteome</keyword>
<sequence length="334" mass="36552">MKGLPLLIPVLFMAFIALGLAQPKTVAVGLVFSIAILWGIHRGTKVEWEDVGLDIEEKYIVLAFWAAIAIIIIQILNFRSIPLINPAIRTSLNPQLTALTYFLGVPSSVYLFLRGKKYSLIYPIAVTLYAYRTPVLVSLLAVGAAYYEETRESGRLKVLHISVLVVGLLVLGLGMTFLRGETAAGLLTRVQSSTSVLDIIVWRAGWKGLYHGYLQWTGISSYIIGGYSPRGLVAKFLYVHNGVTITPTLLGGMYLDFGVFAILEGFLLGLYYGLIQKAIHPVTKALYYSTLAYGIVGVETGILDLPVYLLFAMGAYIVIHGWKAAKREGSGVAE</sequence>
<proteinExistence type="predicted"/>
<gene>
    <name evidence="2" type="ORF">A7C91_06840</name>
</gene>
<feature type="transmembrane region" description="Helical" evidence="1">
    <location>
        <begin position="59"/>
        <end position="76"/>
    </location>
</feature>
<dbReference type="Pfam" id="PF01901">
    <property type="entry name" value="O_anti_polymase"/>
    <property type="match status" value="1"/>
</dbReference>